<gene>
    <name evidence="3" type="ORF">M0812_20122</name>
</gene>
<reference evidence="3" key="1">
    <citation type="submission" date="2022-08" db="EMBL/GenBank/DDBJ databases">
        <title>Novel sulphate-reducing endosymbionts in the free-living metamonad Anaeramoeba.</title>
        <authorList>
            <person name="Jerlstrom-Hultqvist J."/>
            <person name="Cepicka I."/>
            <person name="Gallot-Lavallee L."/>
            <person name="Salas-Leiva D."/>
            <person name="Curtis B.A."/>
            <person name="Zahonova K."/>
            <person name="Pipaliya S."/>
            <person name="Dacks J."/>
            <person name="Roger A.J."/>
        </authorList>
    </citation>
    <scope>NUCLEOTIDE SEQUENCE</scope>
    <source>
        <strain evidence="3">Busselton2</strain>
    </source>
</reference>
<evidence type="ECO:0000256" key="1">
    <source>
        <dbReference type="SAM" id="Coils"/>
    </source>
</evidence>
<dbReference type="AlphaFoldDB" id="A0AAV7YW78"/>
<sequence length="412" mass="49244">MIKKNKKGYQLLFKQLTKRIDSLIKANALLKHRLNEKNKKLRKRNTEFFNNKKRITKKEEKQNKEIKRFKLKIQRIENKSVNNISRKRRFERMNLETIKKNEQENECELLQQEQNLKKNKNNQNNVLKEGFEELPTLEIESKLDENYEKEKEGIGSEYKKQKNKKIINQIINEINEIDCHNPVFNYNNYQYSSKSFESFLSLKSFRILTKLNVFPRGIIHDRDAPTLKQFKLLSEINKSEVIEINDPNHWVKNVISIFEKLINSNKSQSFKLIITKNRIKIKLIKKLKKWIYFCLKNNFNNSNKFIFEVSNCFDHWSGDHKNCSKNICIYLDKNLNDKKSNFFKIFENEWKEGINQAKEELIKIIKPPADKILTGYHTNYVESFNNLITKFSPKSTNLSSTYPLQIYLALLN</sequence>
<keyword evidence="1" id="KW-0175">Coiled coil</keyword>
<protein>
    <recommendedName>
        <fullName evidence="2">Mutator-like transposase domain-containing protein</fullName>
    </recommendedName>
</protein>
<evidence type="ECO:0000313" key="4">
    <source>
        <dbReference type="Proteomes" id="UP001146793"/>
    </source>
</evidence>
<feature type="coiled-coil region" evidence="1">
    <location>
        <begin position="20"/>
        <end position="130"/>
    </location>
</feature>
<dbReference type="Proteomes" id="UP001146793">
    <property type="component" value="Unassembled WGS sequence"/>
</dbReference>
<dbReference type="Pfam" id="PF20700">
    <property type="entry name" value="Mutator"/>
    <property type="match status" value="1"/>
</dbReference>
<accession>A0AAV7YW78</accession>
<evidence type="ECO:0000313" key="3">
    <source>
        <dbReference type="EMBL" id="KAJ3434063.1"/>
    </source>
</evidence>
<comment type="caution">
    <text evidence="3">The sequence shown here is derived from an EMBL/GenBank/DDBJ whole genome shotgun (WGS) entry which is preliminary data.</text>
</comment>
<proteinExistence type="predicted"/>
<dbReference type="EMBL" id="JANTQA010000045">
    <property type="protein sequence ID" value="KAJ3434063.1"/>
    <property type="molecule type" value="Genomic_DNA"/>
</dbReference>
<dbReference type="InterPro" id="IPR049012">
    <property type="entry name" value="Mutator_transp_dom"/>
</dbReference>
<feature type="domain" description="Mutator-like transposase" evidence="2">
    <location>
        <begin position="186"/>
        <end position="328"/>
    </location>
</feature>
<evidence type="ECO:0000259" key="2">
    <source>
        <dbReference type="Pfam" id="PF20700"/>
    </source>
</evidence>
<organism evidence="3 4">
    <name type="scientific">Anaeramoeba flamelloides</name>
    <dbReference type="NCBI Taxonomy" id="1746091"/>
    <lineage>
        <taxon>Eukaryota</taxon>
        <taxon>Metamonada</taxon>
        <taxon>Anaeramoebidae</taxon>
        <taxon>Anaeramoeba</taxon>
    </lineage>
</organism>
<name>A0AAV7YW78_9EUKA</name>